<name>A0A8J5C2U9_ZINOF</name>
<dbReference type="GO" id="GO:0061630">
    <property type="term" value="F:ubiquitin protein ligase activity"/>
    <property type="evidence" value="ECO:0007669"/>
    <property type="project" value="TreeGrafter"/>
</dbReference>
<dbReference type="AlphaFoldDB" id="A0A8J5C2U9"/>
<dbReference type="SMART" id="SM00184">
    <property type="entry name" value="RING"/>
    <property type="match status" value="1"/>
</dbReference>
<dbReference type="Pfam" id="PF13639">
    <property type="entry name" value="zf-RING_2"/>
    <property type="match status" value="1"/>
</dbReference>
<dbReference type="PANTHER" id="PTHR45931">
    <property type="entry name" value="SI:CH211-59O9.10"/>
    <property type="match status" value="1"/>
</dbReference>
<sequence>MEEGRQRAAAVIVARTPEPVARPHEDDANSSWRLFEERVRTGPFGLSRFPSQPHSPVRILVLDDDGHGPVNPRLTQFIRNSPPRIRGEWNLVPAGSEAEPAEDPGLSEEEYKKAMKKLRKQVYNPPYPRRRAWRRGLFSSWTGNGGSEAEEEEKEEGKECAVCLEAFVANEHVLVTPCNHMFHNDCLVPWVKLHGKCPVCRFVFCEKKPAVSRNNSSSSNSFNAGVLTHGFGNGMDGGVSQELATLIRAMEEAFNWMSYSRPAPHQ</sequence>
<evidence type="ECO:0000259" key="5">
    <source>
        <dbReference type="PROSITE" id="PS50089"/>
    </source>
</evidence>
<reference evidence="6 7" key="1">
    <citation type="submission" date="2020-08" db="EMBL/GenBank/DDBJ databases">
        <title>Plant Genome Project.</title>
        <authorList>
            <person name="Zhang R.-G."/>
        </authorList>
    </citation>
    <scope>NUCLEOTIDE SEQUENCE [LARGE SCALE GENOMIC DNA]</scope>
    <source>
        <tissue evidence="6">Rhizome</tissue>
    </source>
</reference>
<dbReference type="PANTHER" id="PTHR45931:SF3">
    <property type="entry name" value="RING ZINC FINGER-CONTAINING PROTEIN"/>
    <property type="match status" value="1"/>
</dbReference>
<dbReference type="GO" id="GO:0008270">
    <property type="term" value="F:zinc ion binding"/>
    <property type="evidence" value="ECO:0007669"/>
    <property type="project" value="UniProtKB-KW"/>
</dbReference>
<comment type="caution">
    <text evidence="6">The sequence shown here is derived from an EMBL/GenBank/DDBJ whole genome shotgun (WGS) entry which is preliminary data.</text>
</comment>
<dbReference type="EMBL" id="JACMSC010000021">
    <property type="protein sequence ID" value="KAG6471248.1"/>
    <property type="molecule type" value="Genomic_DNA"/>
</dbReference>
<evidence type="ECO:0000313" key="7">
    <source>
        <dbReference type="Proteomes" id="UP000734854"/>
    </source>
</evidence>
<evidence type="ECO:0000256" key="4">
    <source>
        <dbReference type="PROSITE-ProRule" id="PRU00175"/>
    </source>
</evidence>
<dbReference type="GO" id="GO:0006511">
    <property type="term" value="P:ubiquitin-dependent protein catabolic process"/>
    <property type="evidence" value="ECO:0007669"/>
    <property type="project" value="TreeGrafter"/>
</dbReference>
<dbReference type="InterPro" id="IPR013083">
    <property type="entry name" value="Znf_RING/FYVE/PHD"/>
</dbReference>
<dbReference type="SUPFAM" id="SSF57850">
    <property type="entry name" value="RING/U-box"/>
    <property type="match status" value="1"/>
</dbReference>
<dbReference type="InterPro" id="IPR001841">
    <property type="entry name" value="Znf_RING"/>
</dbReference>
<dbReference type="Proteomes" id="UP000734854">
    <property type="component" value="Unassembled WGS sequence"/>
</dbReference>
<keyword evidence="7" id="KW-1185">Reference proteome</keyword>
<keyword evidence="2 4" id="KW-0863">Zinc-finger</keyword>
<keyword evidence="1" id="KW-0479">Metal-binding</keyword>
<keyword evidence="3" id="KW-0862">Zinc</keyword>
<dbReference type="InterPro" id="IPR051834">
    <property type="entry name" value="RING_finger_E3_ligase"/>
</dbReference>
<organism evidence="6 7">
    <name type="scientific">Zingiber officinale</name>
    <name type="common">Ginger</name>
    <name type="synonym">Amomum zingiber</name>
    <dbReference type="NCBI Taxonomy" id="94328"/>
    <lineage>
        <taxon>Eukaryota</taxon>
        <taxon>Viridiplantae</taxon>
        <taxon>Streptophyta</taxon>
        <taxon>Embryophyta</taxon>
        <taxon>Tracheophyta</taxon>
        <taxon>Spermatophyta</taxon>
        <taxon>Magnoliopsida</taxon>
        <taxon>Liliopsida</taxon>
        <taxon>Zingiberales</taxon>
        <taxon>Zingiberaceae</taxon>
        <taxon>Zingiber</taxon>
    </lineage>
</organism>
<dbReference type="GO" id="GO:0005634">
    <property type="term" value="C:nucleus"/>
    <property type="evidence" value="ECO:0007669"/>
    <property type="project" value="TreeGrafter"/>
</dbReference>
<accession>A0A8J5C2U9</accession>
<evidence type="ECO:0000256" key="3">
    <source>
        <dbReference type="ARBA" id="ARBA00022833"/>
    </source>
</evidence>
<evidence type="ECO:0000313" key="6">
    <source>
        <dbReference type="EMBL" id="KAG6471248.1"/>
    </source>
</evidence>
<gene>
    <name evidence="6" type="ORF">ZIOFF_072357</name>
</gene>
<dbReference type="PROSITE" id="PS50089">
    <property type="entry name" value="ZF_RING_2"/>
    <property type="match status" value="1"/>
</dbReference>
<feature type="domain" description="RING-type" evidence="5">
    <location>
        <begin position="160"/>
        <end position="201"/>
    </location>
</feature>
<protein>
    <recommendedName>
        <fullName evidence="5">RING-type domain-containing protein</fullName>
    </recommendedName>
</protein>
<proteinExistence type="predicted"/>
<dbReference type="Gene3D" id="3.30.40.10">
    <property type="entry name" value="Zinc/RING finger domain, C3HC4 (zinc finger)"/>
    <property type="match status" value="1"/>
</dbReference>
<evidence type="ECO:0000256" key="2">
    <source>
        <dbReference type="ARBA" id="ARBA00022771"/>
    </source>
</evidence>
<evidence type="ECO:0000256" key="1">
    <source>
        <dbReference type="ARBA" id="ARBA00022723"/>
    </source>
</evidence>